<keyword evidence="5" id="KW-0631">Potassium channel</keyword>
<dbReference type="InterPro" id="IPR047871">
    <property type="entry name" value="K_chnl_Slo-like"/>
</dbReference>
<keyword evidence="2" id="KW-0813">Transport</keyword>
<dbReference type="PRINTS" id="PR01449">
    <property type="entry name" value="BKCHANNELA"/>
</dbReference>
<dbReference type="GO" id="GO:0016020">
    <property type="term" value="C:membrane"/>
    <property type="evidence" value="ECO:0000318"/>
    <property type="project" value="GO_Central"/>
</dbReference>
<dbReference type="Pfam" id="PF00520">
    <property type="entry name" value="Ion_trans"/>
    <property type="match status" value="1"/>
</dbReference>
<feature type="transmembrane region" description="Helical" evidence="12">
    <location>
        <begin position="354"/>
        <end position="375"/>
    </location>
</feature>
<dbReference type="Proteomes" id="UP000244005">
    <property type="component" value="Unassembled WGS sequence"/>
</dbReference>
<dbReference type="EMBL" id="KZ772675">
    <property type="protein sequence ID" value="PTQ49350.1"/>
    <property type="molecule type" value="Genomic_DNA"/>
</dbReference>
<dbReference type="InterPro" id="IPR003929">
    <property type="entry name" value="K_chnl_BK_asu"/>
</dbReference>
<evidence type="ECO:0000256" key="6">
    <source>
        <dbReference type="ARBA" id="ARBA00022958"/>
    </source>
</evidence>
<dbReference type="Gene3D" id="1.10.287.70">
    <property type="match status" value="1"/>
</dbReference>
<evidence type="ECO:0000256" key="11">
    <source>
        <dbReference type="SAM" id="MobiDB-lite"/>
    </source>
</evidence>
<evidence type="ECO:0000256" key="12">
    <source>
        <dbReference type="SAM" id="Phobius"/>
    </source>
</evidence>
<reference evidence="16" key="2">
    <citation type="submission" date="2017-12" db="EMBL/GenBank/DDBJ databases">
        <title>WGS assembly of Marchantia polymorpha.</title>
        <authorList>
            <person name="Bowman J.L."/>
            <person name="Kohchi T."/>
            <person name="Yamato K.T."/>
            <person name="Jenkins J."/>
            <person name="Shu S."/>
            <person name="Ishizaki K."/>
            <person name="Yamaoka S."/>
            <person name="Nishihama R."/>
            <person name="Nakamura Y."/>
            <person name="Berger F."/>
            <person name="Adam C."/>
            <person name="Aki S.S."/>
            <person name="Althoff F."/>
            <person name="Araki T."/>
            <person name="Arteaga-Vazquez M.A."/>
            <person name="Balasubrmanian S."/>
            <person name="Bauer D."/>
            <person name="Boehm C.R."/>
            <person name="Briginshaw L."/>
            <person name="Caballero-Perez J."/>
            <person name="Catarino B."/>
            <person name="Chen F."/>
            <person name="Chiyoda S."/>
            <person name="Chovatia M."/>
            <person name="Davies K.M."/>
            <person name="Delmans M."/>
            <person name="Demura T."/>
            <person name="Dierschke T."/>
            <person name="Dolan L."/>
            <person name="Dorantes-Acosta A.E."/>
            <person name="Eklund D.M."/>
            <person name="Florent S.N."/>
            <person name="Flores-Sandoval E."/>
            <person name="Fujiyama A."/>
            <person name="Fukuzawa H."/>
            <person name="Galik B."/>
            <person name="Grimanelli D."/>
            <person name="Grimwood J."/>
            <person name="Grossniklaus U."/>
            <person name="Hamada T."/>
            <person name="Haseloff J."/>
            <person name="Hetherington A.J."/>
            <person name="Higo A."/>
            <person name="Hirakawa Y."/>
            <person name="Hundley H.N."/>
            <person name="Ikeda Y."/>
            <person name="Inoue K."/>
            <person name="Inoue S."/>
            <person name="Ishida S."/>
            <person name="Jia Q."/>
            <person name="Kakita M."/>
            <person name="Kanazawa T."/>
            <person name="Kawai Y."/>
            <person name="Kawashima T."/>
            <person name="Kennedy M."/>
            <person name="Kinose K."/>
            <person name="Kinoshita T."/>
            <person name="Kohara Y."/>
            <person name="Koide E."/>
            <person name="Komatsu K."/>
            <person name="Kopischke S."/>
            <person name="Kubo M."/>
            <person name="Kyozuka J."/>
            <person name="Lagercrantz U."/>
            <person name="Lin S.S."/>
            <person name="Lindquist E."/>
            <person name="Lipzen A.M."/>
            <person name="Lu C."/>
            <person name="Luna E.D."/>
            <person name="Martienssen R.A."/>
            <person name="Minamino N."/>
            <person name="Mizutani M."/>
            <person name="Mizutani M."/>
            <person name="Mochizuki N."/>
            <person name="Monte I."/>
            <person name="Mosher R."/>
            <person name="Nagasaki H."/>
            <person name="Nakagami H."/>
            <person name="Naramoto S."/>
            <person name="Nishitani K."/>
            <person name="Ohtani M."/>
            <person name="Okamoto T."/>
            <person name="Okumura M."/>
            <person name="Phillips J."/>
            <person name="Pollak B."/>
            <person name="Reinders A."/>
            <person name="Roevekamp M."/>
            <person name="Sano R."/>
            <person name="Sawa S."/>
            <person name="Schmid M.W."/>
            <person name="Shirakawa M."/>
            <person name="Solano R."/>
            <person name="Spunde A."/>
            <person name="Suetsugu N."/>
            <person name="Sugano S."/>
            <person name="Sugiyama A."/>
            <person name="Sun R."/>
            <person name="Suzuki Y."/>
            <person name="Takenaka M."/>
            <person name="Takezawa D."/>
            <person name="Tomogane H."/>
            <person name="Tsuzuki M."/>
            <person name="Ueda T."/>
            <person name="Umeda M."/>
            <person name="Ward J.M."/>
            <person name="Watanabe Y."/>
            <person name="Yazaki K."/>
            <person name="Yokoyama R."/>
            <person name="Yoshitake Y."/>
            <person name="Yotsui I."/>
            <person name="Zachgo S."/>
            <person name="Schmutz J."/>
        </authorList>
    </citation>
    <scope>NUCLEOTIDE SEQUENCE [LARGE SCALE GENOMIC DNA]</scope>
    <source>
        <strain evidence="16">Tak-1</strain>
    </source>
</reference>
<evidence type="ECO:0000259" key="15">
    <source>
        <dbReference type="Pfam" id="PF22614"/>
    </source>
</evidence>
<feature type="compositionally biased region" description="Basic and acidic residues" evidence="11">
    <location>
        <begin position="34"/>
        <end position="49"/>
    </location>
</feature>
<dbReference type="InterPro" id="IPR005821">
    <property type="entry name" value="Ion_trans_dom"/>
</dbReference>
<feature type="domain" description="RCK N-terminal" evidence="15">
    <location>
        <begin position="399"/>
        <end position="512"/>
    </location>
</feature>
<evidence type="ECO:0000313" key="16">
    <source>
        <dbReference type="EMBL" id="PTQ49349.1"/>
    </source>
</evidence>
<dbReference type="SUPFAM" id="SSF81324">
    <property type="entry name" value="Voltage-gated potassium channels"/>
    <property type="match status" value="1"/>
</dbReference>
<feature type="domain" description="Ion transport" evidence="13">
    <location>
        <begin position="172"/>
        <end position="379"/>
    </location>
</feature>
<dbReference type="GO" id="GO:0071805">
    <property type="term" value="P:potassium ion transmembrane transport"/>
    <property type="evidence" value="ECO:0000318"/>
    <property type="project" value="GO_Central"/>
</dbReference>
<keyword evidence="3" id="KW-0633">Potassium transport</keyword>
<keyword evidence="10" id="KW-0407">Ion channel</keyword>
<keyword evidence="9 12" id="KW-0472">Membrane</keyword>
<accession>A0A2R6XTC0</accession>
<keyword evidence="4 12" id="KW-0812">Transmembrane</keyword>
<feature type="domain" description="RCK N-terminal" evidence="15">
    <location>
        <begin position="878"/>
        <end position="1002"/>
    </location>
</feature>
<name>A0A2R6XTC0_MARPO</name>
<keyword evidence="7 12" id="KW-1133">Transmembrane helix</keyword>
<keyword evidence="8" id="KW-0406">Ion transport</keyword>
<evidence type="ECO:0000256" key="7">
    <source>
        <dbReference type="ARBA" id="ARBA00022989"/>
    </source>
</evidence>
<evidence type="ECO:0000256" key="8">
    <source>
        <dbReference type="ARBA" id="ARBA00023065"/>
    </source>
</evidence>
<dbReference type="InterPro" id="IPR003148">
    <property type="entry name" value="RCK_N"/>
</dbReference>
<dbReference type="Gramene" id="Mp7g12080.1">
    <property type="protein sequence ID" value="Mp7g12080.1.cds"/>
    <property type="gene ID" value="Mp7g12080"/>
</dbReference>
<feature type="transmembrane region" description="Helical" evidence="12">
    <location>
        <begin position="170"/>
        <end position="189"/>
    </location>
</feature>
<dbReference type="PANTHER" id="PTHR10027">
    <property type="entry name" value="CALCIUM-ACTIVATED POTASSIUM CHANNEL ALPHA CHAIN"/>
    <property type="match status" value="1"/>
</dbReference>
<proteinExistence type="predicted"/>
<protein>
    <recommendedName>
        <fullName evidence="18">Ion transport domain-containing protein</fullName>
    </recommendedName>
</protein>
<dbReference type="AlphaFoldDB" id="A0A2R6XTC0"/>
<feature type="transmembrane region" description="Helical" evidence="12">
    <location>
        <begin position="328"/>
        <end position="347"/>
    </location>
</feature>
<dbReference type="GO" id="GO:0034702">
    <property type="term" value="C:monoatomic ion channel complex"/>
    <property type="evidence" value="ECO:0007669"/>
    <property type="project" value="UniProtKB-KW"/>
</dbReference>
<dbReference type="OMA" id="EANSKFM"/>
<dbReference type="Gramene" id="Mp7g12080.2">
    <property type="protein sequence ID" value="Mp7g12080.2.cds"/>
    <property type="gene ID" value="Mp7g12080"/>
</dbReference>
<evidence type="ECO:0000256" key="10">
    <source>
        <dbReference type="ARBA" id="ARBA00023303"/>
    </source>
</evidence>
<feature type="compositionally biased region" description="Basic and acidic residues" evidence="11">
    <location>
        <begin position="10"/>
        <end position="25"/>
    </location>
</feature>
<dbReference type="Pfam" id="PF03493">
    <property type="entry name" value="BK_channel_a"/>
    <property type="match status" value="1"/>
</dbReference>
<comment type="subcellular location">
    <subcellularLocation>
        <location evidence="1">Membrane</location>
        <topology evidence="1">Multi-pass membrane protein</topology>
    </subcellularLocation>
</comment>
<keyword evidence="6" id="KW-0630">Potassium</keyword>
<dbReference type="InterPro" id="IPR027359">
    <property type="entry name" value="Volt_channel_dom_sf"/>
</dbReference>
<evidence type="ECO:0000256" key="4">
    <source>
        <dbReference type="ARBA" id="ARBA00022692"/>
    </source>
</evidence>
<evidence type="ECO:0008006" key="18">
    <source>
        <dbReference type="Google" id="ProtNLM"/>
    </source>
</evidence>
<evidence type="ECO:0000256" key="1">
    <source>
        <dbReference type="ARBA" id="ARBA00004141"/>
    </source>
</evidence>
<dbReference type="OrthoDB" id="1904634at2759"/>
<feature type="domain" description="Calcium-activated potassium channel BK alpha subunit" evidence="14">
    <location>
        <begin position="547"/>
        <end position="634"/>
    </location>
</feature>
<evidence type="ECO:0000259" key="13">
    <source>
        <dbReference type="Pfam" id="PF00520"/>
    </source>
</evidence>
<dbReference type="Gene3D" id="3.40.50.720">
    <property type="entry name" value="NAD(P)-binding Rossmann-like Domain"/>
    <property type="match status" value="1"/>
</dbReference>
<evidence type="ECO:0000256" key="9">
    <source>
        <dbReference type="ARBA" id="ARBA00023136"/>
    </source>
</evidence>
<reference evidence="17" key="1">
    <citation type="journal article" date="2017" name="Cell">
        <title>Insights into land plant evolution garnered from the Marchantia polymorpha genome.</title>
        <authorList>
            <person name="Bowman J.L."/>
            <person name="Kohchi T."/>
            <person name="Yamato K.T."/>
            <person name="Jenkins J."/>
            <person name="Shu S."/>
            <person name="Ishizaki K."/>
            <person name="Yamaoka S."/>
            <person name="Nishihama R."/>
            <person name="Nakamura Y."/>
            <person name="Berger F."/>
            <person name="Adam C."/>
            <person name="Aki S.S."/>
            <person name="Althoff F."/>
            <person name="Araki T."/>
            <person name="Arteaga-Vazquez M.A."/>
            <person name="Balasubrmanian S."/>
            <person name="Barry K."/>
            <person name="Bauer D."/>
            <person name="Boehm C.R."/>
            <person name="Briginshaw L."/>
            <person name="Caballero-Perez J."/>
            <person name="Catarino B."/>
            <person name="Chen F."/>
            <person name="Chiyoda S."/>
            <person name="Chovatia M."/>
            <person name="Davies K.M."/>
            <person name="Delmans M."/>
            <person name="Demura T."/>
            <person name="Dierschke T."/>
            <person name="Dolan L."/>
            <person name="Dorantes-Acosta A.E."/>
            <person name="Eklund D.M."/>
            <person name="Florent S.N."/>
            <person name="Flores-Sandoval E."/>
            <person name="Fujiyama A."/>
            <person name="Fukuzawa H."/>
            <person name="Galik B."/>
            <person name="Grimanelli D."/>
            <person name="Grimwood J."/>
            <person name="Grossniklaus U."/>
            <person name="Hamada T."/>
            <person name="Haseloff J."/>
            <person name="Hetherington A.J."/>
            <person name="Higo A."/>
            <person name="Hirakawa Y."/>
            <person name="Hundley H.N."/>
            <person name="Ikeda Y."/>
            <person name="Inoue K."/>
            <person name="Inoue S.I."/>
            <person name="Ishida S."/>
            <person name="Jia Q."/>
            <person name="Kakita M."/>
            <person name="Kanazawa T."/>
            <person name="Kawai Y."/>
            <person name="Kawashima T."/>
            <person name="Kennedy M."/>
            <person name="Kinose K."/>
            <person name="Kinoshita T."/>
            <person name="Kohara Y."/>
            <person name="Koide E."/>
            <person name="Komatsu K."/>
            <person name="Kopischke S."/>
            <person name="Kubo M."/>
            <person name="Kyozuka J."/>
            <person name="Lagercrantz U."/>
            <person name="Lin S.S."/>
            <person name="Lindquist E."/>
            <person name="Lipzen A.M."/>
            <person name="Lu C.W."/>
            <person name="De Luna E."/>
            <person name="Martienssen R.A."/>
            <person name="Minamino N."/>
            <person name="Mizutani M."/>
            <person name="Mizutani M."/>
            <person name="Mochizuki N."/>
            <person name="Monte I."/>
            <person name="Mosher R."/>
            <person name="Nagasaki H."/>
            <person name="Nakagami H."/>
            <person name="Naramoto S."/>
            <person name="Nishitani K."/>
            <person name="Ohtani M."/>
            <person name="Okamoto T."/>
            <person name="Okumura M."/>
            <person name="Phillips J."/>
            <person name="Pollak B."/>
            <person name="Reinders A."/>
            <person name="Rovekamp M."/>
            <person name="Sano R."/>
            <person name="Sawa S."/>
            <person name="Schmid M.W."/>
            <person name="Shirakawa M."/>
            <person name="Solano R."/>
            <person name="Spunde A."/>
            <person name="Suetsugu N."/>
            <person name="Sugano S."/>
            <person name="Sugiyama A."/>
            <person name="Sun R."/>
            <person name="Suzuki Y."/>
            <person name="Takenaka M."/>
            <person name="Takezawa D."/>
            <person name="Tomogane H."/>
            <person name="Tsuzuki M."/>
            <person name="Ueda T."/>
            <person name="Umeda M."/>
            <person name="Ward J.M."/>
            <person name="Watanabe Y."/>
            <person name="Yazaki K."/>
            <person name="Yokoyama R."/>
            <person name="Yoshitake Y."/>
            <person name="Yotsui I."/>
            <person name="Zachgo S."/>
            <person name="Schmutz J."/>
        </authorList>
    </citation>
    <scope>NUCLEOTIDE SEQUENCE [LARGE SCALE GENOMIC DNA]</scope>
    <source>
        <strain evidence="17">Tak-1</strain>
    </source>
</reference>
<sequence length="1188" mass="134044">MSSSPQSSRGKSDPSFHNFIEEELRAGSTTRSNSELDAKDAQRSQEERLKDLTCRSADCDSIRASDELHGEASTIPAPTTSSPPHRSIATANEGSRSYKEDYTNLHTWDVVRQQLRKLSTAFADWNNRRTLKRICASSQVLRTYHDSFLFGVVPFSIQARSKLRAGVVGVGWHVLEFTLALMSGVLYVYSTYRREAQNNWVSQTQNVISVAFLADYIMRVYCEPVRLYYLVSFWGVIDFLSVVPVILVFRSFPTVDSVIRLLQFVRILRLFALSYRVGLFGSSVMQQIILLTIATFGVIFLDAGILHWVEYDVAPSVRKDTCPEQGCITFWEAFYFLIVTVSTVGYGDITPKTVLGQLVTIVTIVVALTILPLQIGRITTLAYRRPYGGSYSARKIVGSRFLIISGSISVQSIQNFLAEFYNPIRSEDLQAYPLRVVILAPFSPTFELKQVLSLYDDLVEFIEGSPVRQSDLERVSADKAMAFFLLADHDAPDPQVEDSAQIVRALAVHRFCRGQRHRRDMRILLEVLDPETQTSAVWDESHAGGIEVICPVKVHYKMMARSCLVRGLYTLITNLFTAEIHLKHLNKNHFLTEYFHSFDNEVYPVILPPIFYDVPFEDVVEILHATFNSTLFAIDTLVLYKGKAVRKVLLNARGYRIRPDDVGIVISNDLHTAYAISTFDSSDEDIRSRLIRNLCDYSSDDSEIRRNNEGMEVRTKSGRWRRNRANLFRGSNPVVGIESASLGSSSPSIFPKGPSFMLERQFRSVIRRVFSVKDFWDPNVVHRVGPQEIGILQGRDLEMPEVETDVDSTSYLESERVHTSLEFRFPKGISLEKAAEDLLAWPPLALNQRPHPAVLHRRADLILKNLQERTLSMVAFNTPHILVCCQAGWPTHLFYFLLELRKPGSPNPPIVILYPQIPSAKQWGSVGVFHGVFYLKGSPVYELDLMRGGVLQAGNVVILSDQGIPVDFGACGSEDSKFVKRAPTAYTSDVDNIVIAANVQRLYGRKSVELMIVEMQHAETFYYLEPQYEMSHAHFSQSDLKRNRDILNHFVLPFMEGKAISSSMLGFLLRSSFYNKNTVSVVEQLVQGGGTYNVKAPLKTGEAEMHEHDDADDIDDNILKLLAQITVPAQYADRPFSELFHGLLREQGVIALGLFRVKGTLGAPSPYVLTNPKSNWIVNPDDLVYIIT</sequence>
<gene>
    <name evidence="16" type="ORF">MARPO_0003s0221</name>
</gene>
<dbReference type="Gene3D" id="1.20.120.350">
    <property type="entry name" value="Voltage-gated potassium channels. Chain C"/>
    <property type="match status" value="1"/>
</dbReference>
<dbReference type="PANTHER" id="PTHR10027:SF39">
    <property type="entry name" value="CALCIUM-ACTIVATED POTASSIUM CHANNEL BK ALPHA SUBUNIT DOMAIN-CONTAINING PROTEIN"/>
    <property type="match status" value="1"/>
</dbReference>
<keyword evidence="17" id="KW-1185">Reference proteome</keyword>
<feature type="transmembrane region" description="Helical" evidence="12">
    <location>
        <begin position="227"/>
        <end position="249"/>
    </location>
</feature>
<organism evidence="16 17">
    <name type="scientific">Marchantia polymorpha</name>
    <name type="common">Common liverwort</name>
    <name type="synonym">Marchantia aquatica</name>
    <dbReference type="NCBI Taxonomy" id="3197"/>
    <lineage>
        <taxon>Eukaryota</taxon>
        <taxon>Viridiplantae</taxon>
        <taxon>Streptophyta</taxon>
        <taxon>Embryophyta</taxon>
        <taxon>Marchantiophyta</taxon>
        <taxon>Marchantiopsida</taxon>
        <taxon>Marchantiidae</taxon>
        <taxon>Marchantiales</taxon>
        <taxon>Marchantiaceae</taxon>
        <taxon>Marchantia</taxon>
    </lineage>
</organism>
<evidence type="ECO:0000256" key="5">
    <source>
        <dbReference type="ARBA" id="ARBA00022826"/>
    </source>
</evidence>
<evidence type="ECO:0000256" key="3">
    <source>
        <dbReference type="ARBA" id="ARBA00022538"/>
    </source>
</evidence>
<feature type="region of interest" description="Disordered" evidence="11">
    <location>
        <begin position="65"/>
        <end position="95"/>
    </location>
</feature>
<dbReference type="GO" id="GO:0005267">
    <property type="term" value="F:potassium channel activity"/>
    <property type="evidence" value="ECO:0000318"/>
    <property type="project" value="GO_Central"/>
</dbReference>
<dbReference type="EMBL" id="KZ772675">
    <property type="protein sequence ID" value="PTQ49349.1"/>
    <property type="molecule type" value="Genomic_DNA"/>
</dbReference>
<feature type="region of interest" description="Disordered" evidence="11">
    <location>
        <begin position="1"/>
        <end position="49"/>
    </location>
</feature>
<feature type="compositionally biased region" description="Low complexity" evidence="11">
    <location>
        <begin position="72"/>
        <end position="84"/>
    </location>
</feature>
<evidence type="ECO:0000256" key="2">
    <source>
        <dbReference type="ARBA" id="ARBA00022448"/>
    </source>
</evidence>
<dbReference type="Pfam" id="PF22614">
    <property type="entry name" value="Slo-like_RCK"/>
    <property type="match status" value="2"/>
</dbReference>
<evidence type="ECO:0000259" key="14">
    <source>
        <dbReference type="Pfam" id="PF03493"/>
    </source>
</evidence>
<evidence type="ECO:0000313" key="17">
    <source>
        <dbReference type="Proteomes" id="UP000244005"/>
    </source>
</evidence>
<feature type="transmembrane region" description="Helical" evidence="12">
    <location>
        <begin position="288"/>
        <end position="308"/>
    </location>
</feature>